<evidence type="ECO:0000256" key="1">
    <source>
        <dbReference type="SAM" id="SignalP"/>
    </source>
</evidence>
<reference evidence="2 3" key="1">
    <citation type="submission" date="2024-09" db="EMBL/GenBank/DDBJ databases">
        <authorList>
            <person name="Sun Q."/>
            <person name="Mori K."/>
        </authorList>
    </citation>
    <scope>NUCLEOTIDE SEQUENCE [LARGE SCALE GENOMIC DNA]</scope>
    <source>
        <strain evidence="2 3">CCM 7792</strain>
    </source>
</reference>
<comment type="caution">
    <text evidence="2">The sequence shown here is derived from an EMBL/GenBank/DDBJ whole genome shotgun (WGS) entry which is preliminary data.</text>
</comment>
<proteinExistence type="predicted"/>
<protein>
    <submittedName>
        <fullName evidence="2">BNR repeat-containing protein</fullName>
    </submittedName>
</protein>
<dbReference type="PROSITE" id="PS51257">
    <property type="entry name" value="PROKAR_LIPOPROTEIN"/>
    <property type="match status" value="1"/>
</dbReference>
<dbReference type="RefSeq" id="WP_379680892.1">
    <property type="nucleotide sequence ID" value="NZ_JBHLWP010000016.1"/>
</dbReference>
<dbReference type="Pfam" id="PF15892">
    <property type="entry name" value="BNR_4"/>
    <property type="match status" value="1"/>
</dbReference>
<name>A0ABV6FJL8_9BURK</name>
<dbReference type="InterPro" id="IPR036278">
    <property type="entry name" value="Sialidase_sf"/>
</dbReference>
<dbReference type="EMBL" id="JBHLWP010000016">
    <property type="protein sequence ID" value="MFC0253735.1"/>
    <property type="molecule type" value="Genomic_DNA"/>
</dbReference>
<feature type="chain" id="PRO_5046437389" evidence="1">
    <location>
        <begin position="27"/>
        <end position="451"/>
    </location>
</feature>
<evidence type="ECO:0000313" key="3">
    <source>
        <dbReference type="Proteomes" id="UP001589773"/>
    </source>
</evidence>
<accession>A0ABV6FJL8</accession>
<gene>
    <name evidence="2" type="ORF">ACFFJK_17700</name>
</gene>
<keyword evidence="3" id="KW-1185">Reference proteome</keyword>
<feature type="signal peptide" evidence="1">
    <location>
        <begin position="1"/>
        <end position="26"/>
    </location>
</feature>
<dbReference type="Proteomes" id="UP001589773">
    <property type="component" value="Unassembled WGS sequence"/>
</dbReference>
<sequence length="451" mass="49616">MSRNRPAGPWPIAGALACAFMLCACAGLPRQQADVRIVEVADGWAANSVNAVVFRKNSLVTHEGSQYIAFYDGAGRVVLGKRRLGARDWQLAPTQYLGNARDAHNSISIMVDGEGTLHVAWDHHNGPLRYARGTAPGALSLGPQEAMTGRGERSVSYPEFYRMPQGDLLFLYRDGGSGRGNLVINRYDPASRTWQRLQDNLLNGEGRRNAYWQAFVDTAGTLHLSWVWRESPDVASNHDLAYARSRDGGRTWERSTGERYQLPITAGSAEVAAHVPQCSELINQTAMAADRHGNPVIASYWRDAGGAVPQYRVVVHDGKSWRTHDLGFRRTGFSLSGLGTKAIPIARPQILVESAGTAPMAWLVFRDEERGHKVSVACTTDLHHGPWQVVDLLDRPMGAWEPSFDTELWRQSGQLHLYLQTVHQADAEGVLPTGPAKVGVLEWTPTCPSQP</sequence>
<evidence type="ECO:0000313" key="2">
    <source>
        <dbReference type="EMBL" id="MFC0253735.1"/>
    </source>
</evidence>
<organism evidence="2 3">
    <name type="scientific">Massilia consociata</name>
    <dbReference type="NCBI Taxonomy" id="760117"/>
    <lineage>
        <taxon>Bacteria</taxon>
        <taxon>Pseudomonadati</taxon>
        <taxon>Pseudomonadota</taxon>
        <taxon>Betaproteobacteria</taxon>
        <taxon>Burkholderiales</taxon>
        <taxon>Oxalobacteraceae</taxon>
        <taxon>Telluria group</taxon>
        <taxon>Massilia</taxon>
    </lineage>
</organism>
<dbReference type="SUPFAM" id="SSF50939">
    <property type="entry name" value="Sialidases"/>
    <property type="match status" value="1"/>
</dbReference>
<keyword evidence="1" id="KW-0732">Signal</keyword>